<name>A0A2Y9P138_DELLE</name>
<dbReference type="InParanoid" id="A0A2Y9P138"/>
<dbReference type="GeneID" id="111180108"/>
<keyword evidence="2" id="KW-1185">Reference proteome</keyword>
<dbReference type="RefSeq" id="XP_022439920.1">
    <property type="nucleotide sequence ID" value="XM_022584212.2"/>
</dbReference>
<dbReference type="AlphaFoldDB" id="A0A2Y9P138"/>
<dbReference type="KEGG" id="dle:111180108"/>
<feature type="region of interest" description="Disordered" evidence="1">
    <location>
        <begin position="133"/>
        <end position="152"/>
    </location>
</feature>
<feature type="region of interest" description="Disordered" evidence="1">
    <location>
        <begin position="182"/>
        <end position="229"/>
    </location>
</feature>
<feature type="compositionally biased region" description="Basic residues" evidence="1">
    <location>
        <begin position="133"/>
        <end position="147"/>
    </location>
</feature>
<organism evidence="2 3">
    <name type="scientific">Delphinapterus leucas</name>
    <name type="common">Beluga whale</name>
    <dbReference type="NCBI Taxonomy" id="9749"/>
    <lineage>
        <taxon>Eukaryota</taxon>
        <taxon>Metazoa</taxon>
        <taxon>Chordata</taxon>
        <taxon>Craniata</taxon>
        <taxon>Vertebrata</taxon>
        <taxon>Euteleostomi</taxon>
        <taxon>Mammalia</taxon>
        <taxon>Eutheria</taxon>
        <taxon>Laurasiatheria</taxon>
        <taxon>Artiodactyla</taxon>
        <taxon>Whippomorpha</taxon>
        <taxon>Cetacea</taxon>
        <taxon>Odontoceti</taxon>
        <taxon>Monodontidae</taxon>
        <taxon>Delphinapterus</taxon>
    </lineage>
</organism>
<evidence type="ECO:0000313" key="3">
    <source>
        <dbReference type="RefSeq" id="XP_022439920.1"/>
    </source>
</evidence>
<feature type="region of interest" description="Disordered" evidence="1">
    <location>
        <begin position="1"/>
        <end position="105"/>
    </location>
</feature>
<protein>
    <submittedName>
        <fullName evidence="3">Homeobox protein cut-like 1</fullName>
    </submittedName>
</protein>
<gene>
    <name evidence="3" type="primary">LOC111180108</name>
</gene>
<proteinExistence type="predicted"/>
<accession>A0A2Y9P138</accession>
<feature type="compositionally biased region" description="Gly residues" evidence="1">
    <location>
        <begin position="94"/>
        <end position="103"/>
    </location>
</feature>
<sequence length="241" mass="25067">MSALSRAGPARSARSTGRGGERAREREGRVEAQRPAQTEARTSRAAARRPEGRSAPGALFSGLAGETCCLTRGAGDEERRRGRRSRLPWAPLPGSGGRGGSGGCAAAAAFGSSAPRRAAAALCSRRALRREPRHRLLPGGRRYRRHPPAPTAARGCLGVVGAATRGIGDGQVAGPALSCRARAPSPAQGLRRLEGPSPSERQPEGGPSCRTWPSDAGPDRGSTSAFSSRGWEWLGPVSRVI</sequence>
<reference evidence="3" key="1">
    <citation type="submission" date="2025-08" db="UniProtKB">
        <authorList>
            <consortium name="RefSeq"/>
        </authorList>
    </citation>
    <scope>IDENTIFICATION</scope>
    <source>
        <tissue evidence="3">Blood</tissue>
    </source>
</reference>
<evidence type="ECO:0000313" key="2">
    <source>
        <dbReference type="Proteomes" id="UP000248483"/>
    </source>
</evidence>
<evidence type="ECO:0000256" key="1">
    <source>
        <dbReference type="SAM" id="MobiDB-lite"/>
    </source>
</evidence>
<dbReference type="Proteomes" id="UP000248483">
    <property type="component" value="Unplaced"/>
</dbReference>
<feature type="compositionally biased region" description="Basic and acidic residues" evidence="1">
    <location>
        <begin position="19"/>
        <end position="32"/>
    </location>
</feature>
<feature type="compositionally biased region" description="Low complexity" evidence="1">
    <location>
        <begin position="1"/>
        <end position="16"/>
    </location>
</feature>